<protein>
    <recommendedName>
        <fullName evidence="2">CRAL-TRIO domain-containing protein</fullName>
    </recommendedName>
</protein>
<dbReference type="CDD" id="cd00170">
    <property type="entry name" value="SEC14"/>
    <property type="match status" value="1"/>
</dbReference>
<evidence type="ECO:0000313" key="3">
    <source>
        <dbReference type="EMBL" id="CAG7728325.1"/>
    </source>
</evidence>
<evidence type="ECO:0000259" key="2">
    <source>
        <dbReference type="PROSITE" id="PS50191"/>
    </source>
</evidence>
<feature type="chain" id="PRO_5035282709" description="CRAL-TRIO domain-containing protein" evidence="1">
    <location>
        <begin position="19"/>
        <end position="266"/>
    </location>
</feature>
<dbReference type="PROSITE" id="PS50191">
    <property type="entry name" value="CRAL_TRIO"/>
    <property type="match status" value="1"/>
</dbReference>
<feature type="signal peptide" evidence="1">
    <location>
        <begin position="1"/>
        <end position="18"/>
    </location>
</feature>
<keyword evidence="1" id="KW-0732">Signal</keyword>
<organism evidence="3 4">
    <name type="scientific">Allacma fusca</name>
    <dbReference type="NCBI Taxonomy" id="39272"/>
    <lineage>
        <taxon>Eukaryota</taxon>
        <taxon>Metazoa</taxon>
        <taxon>Ecdysozoa</taxon>
        <taxon>Arthropoda</taxon>
        <taxon>Hexapoda</taxon>
        <taxon>Collembola</taxon>
        <taxon>Symphypleona</taxon>
        <taxon>Sminthuridae</taxon>
        <taxon>Allacma</taxon>
    </lineage>
</organism>
<feature type="domain" description="CRAL-TRIO" evidence="2">
    <location>
        <begin position="84"/>
        <end position="261"/>
    </location>
</feature>
<sequence length="266" mass="30456">MIRILIVILLTGTASIEAGQTEIIEGSDKLHLRNSIESEPRQDAGLSEAAYKKVYSYTRNTNAFKDFSYEQMKARILNTSSWVPPAELQKSFPYYHAGYDYEKRPVWVAEIGKFDFRDIVAKGDKSIAEAKRYLFQAVLNGIFSIAAMDTEEQEIKDTFVIFDMEGASIKQLNFLPSWVQFAELFGKYWDLVFQLLGRLVIINANYVTKLATDIARPVVGQLMERVEVYGVNRNVWLPRLLKHMPIEVIPSWYGGKKNFKPISIHG</sequence>
<proteinExistence type="predicted"/>
<reference evidence="3" key="1">
    <citation type="submission" date="2021-06" db="EMBL/GenBank/DDBJ databases">
        <authorList>
            <person name="Hodson N. C."/>
            <person name="Mongue J. A."/>
            <person name="Jaron S. K."/>
        </authorList>
    </citation>
    <scope>NUCLEOTIDE SEQUENCE</scope>
</reference>
<dbReference type="InterPro" id="IPR051064">
    <property type="entry name" value="SEC14/CRAL-TRIO_domain"/>
</dbReference>
<dbReference type="Proteomes" id="UP000708208">
    <property type="component" value="Unassembled WGS sequence"/>
</dbReference>
<dbReference type="EMBL" id="CAJVCH010161988">
    <property type="protein sequence ID" value="CAG7728325.1"/>
    <property type="molecule type" value="Genomic_DNA"/>
</dbReference>
<dbReference type="GO" id="GO:0005737">
    <property type="term" value="C:cytoplasm"/>
    <property type="evidence" value="ECO:0007669"/>
    <property type="project" value="TreeGrafter"/>
</dbReference>
<keyword evidence="4" id="KW-1185">Reference proteome</keyword>
<dbReference type="Pfam" id="PF00650">
    <property type="entry name" value="CRAL_TRIO"/>
    <property type="match status" value="1"/>
</dbReference>
<dbReference type="AlphaFoldDB" id="A0A8J2JWV0"/>
<name>A0A8J2JWV0_9HEXA</name>
<comment type="caution">
    <text evidence="3">The sequence shown here is derived from an EMBL/GenBank/DDBJ whole genome shotgun (WGS) entry which is preliminary data.</text>
</comment>
<dbReference type="PANTHER" id="PTHR23324">
    <property type="entry name" value="SEC14 RELATED PROTEIN"/>
    <property type="match status" value="1"/>
</dbReference>
<accession>A0A8J2JWV0</accession>
<gene>
    <name evidence="3" type="ORF">AFUS01_LOCUS17114</name>
</gene>
<dbReference type="SMART" id="SM00516">
    <property type="entry name" value="SEC14"/>
    <property type="match status" value="1"/>
</dbReference>
<dbReference type="InterPro" id="IPR001251">
    <property type="entry name" value="CRAL-TRIO_dom"/>
</dbReference>
<dbReference type="PANTHER" id="PTHR23324:SF83">
    <property type="entry name" value="SEC14-LIKE PROTEIN 2"/>
    <property type="match status" value="1"/>
</dbReference>
<evidence type="ECO:0000313" key="4">
    <source>
        <dbReference type="Proteomes" id="UP000708208"/>
    </source>
</evidence>
<evidence type="ECO:0000256" key="1">
    <source>
        <dbReference type="SAM" id="SignalP"/>
    </source>
</evidence>